<dbReference type="Proteomes" id="UP000075840">
    <property type="component" value="Unassembled WGS sequence"/>
</dbReference>
<dbReference type="VEuPathDB" id="VectorBase:AARA002639"/>
<evidence type="ECO:0000313" key="2">
    <source>
        <dbReference type="Proteomes" id="UP000075840"/>
    </source>
</evidence>
<dbReference type="EnsemblMetazoa" id="AARA002639-RA">
    <property type="protein sequence ID" value="AARA002639-PA"/>
    <property type="gene ID" value="AARA002639"/>
</dbReference>
<dbReference type="EMBL" id="APCN01001809">
    <property type="status" value="NOT_ANNOTATED_CDS"/>
    <property type="molecule type" value="Genomic_DNA"/>
</dbReference>
<proteinExistence type="predicted"/>
<protein>
    <submittedName>
        <fullName evidence="1">Uncharacterized protein</fullName>
    </submittedName>
</protein>
<organism evidence="1 2">
    <name type="scientific">Anopheles arabiensis</name>
    <name type="common">Mosquito</name>
    <dbReference type="NCBI Taxonomy" id="7173"/>
    <lineage>
        <taxon>Eukaryota</taxon>
        <taxon>Metazoa</taxon>
        <taxon>Ecdysozoa</taxon>
        <taxon>Arthropoda</taxon>
        <taxon>Hexapoda</taxon>
        <taxon>Insecta</taxon>
        <taxon>Pterygota</taxon>
        <taxon>Neoptera</taxon>
        <taxon>Endopterygota</taxon>
        <taxon>Diptera</taxon>
        <taxon>Nematocera</taxon>
        <taxon>Culicoidea</taxon>
        <taxon>Culicidae</taxon>
        <taxon>Anophelinae</taxon>
        <taxon>Anopheles</taxon>
    </lineage>
</organism>
<name>A0A182HN03_ANOAR</name>
<accession>A0A182HN03</accession>
<keyword evidence="2" id="KW-1185">Reference proteome</keyword>
<evidence type="ECO:0000313" key="1">
    <source>
        <dbReference type="EnsemblMetazoa" id="AARA002639-PA"/>
    </source>
</evidence>
<sequence>MMKEITTRCPEVFRCNSLFNSSIKEGTAYFHCVAWFGTVSTILH</sequence>
<reference evidence="1" key="1">
    <citation type="submission" date="2022-08" db="UniProtKB">
        <authorList>
            <consortium name="EnsemblMetazoa"/>
        </authorList>
    </citation>
    <scope>IDENTIFICATION</scope>
    <source>
        <strain evidence="1">Dongola</strain>
    </source>
</reference>
<dbReference type="AlphaFoldDB" id="A0A182HN03"/>